<protein>
    <submittedName>
        <fullName evidence="1">Uncharacterized protein</fullName>
    </submittedName>
</protein>
<proteinExistence type="predicted"/>
<evidence type="ECO:0000313" key="4">
    <source>
        <dbReference type="Proteomes" id="UP000039021"/>
    </source>
</evidence>
<gene>
    <name evidence="1" type="ORF">ERS007657_03719</name>
    <name evidence="3" type="ORF">ERS007739_02683</name>
    <name evidence="2" type="ORF">ERS027661_03571</name>
</gene>
<accession>A0A654U5Q2</accession>
<dbReference type="EMBL" id="CNFU01000966">
    <property type="protein sequence ID" value="CKS81934.1"/>
    <property type="molecule type" value="Genomic_DNA"/>
</dbReference>
<dbReference type="Proteomes" id="UP000046680">
    <property type="component" value="Unassembled WGS sequence"/>
</dbReference>
<evidence type="ECO:0000313" key="6">
    <source>
        <dbReference type="Proteomes" id="UP000049023"/>
    </source>
</evidence>
<dbReference type="Proteomes" id="UP000039021">
    <property type="component" value="Unassembled WGS sequence"/>
</dbReference>
<organism evidence="1 5">
    <name type="scientific">Mycobacterium tuberculosis</name>
    <dbReference type="NCBI Taxonomy" id="1773"/>
    <lineage>
        <taxon>Bacteria</taxon>
        <taxon>Bacillati</taxon>
        <taxon>Actinomycetota</taxon>
        <taxon>Actinomycetes</taxon>
        <taxon>Mycobacteriales</taxon>
        <taxon>Mycobacteriaceae</taxon>
        <taxon>Mycobacterium</taxon>
        <taxon>Mycobacterium tuberculosis complex</taxon>
    </lineage>
</organism>
<reference evidence="4 5" key="1">
    <citation type="submission" date="2015-03" db="EMBL/GenBank/DDBJ databases">
        <authorList>
            <consortium name="Pathogen Informatics"/>
        </authorList>
    </citation>
    <scope>NUCLEOTIDE SEQUENCE [LARGE SCALE GENOMIC DNA]</scope>
    <source>
        <strain evidence="2 6">Bir 187</strain>
        <strain evidence="1 5">C09601061</strain>
        <strain evidence="4">N09902308</strain>
    </source>
</reference>
<evidence type="ECO:0000313" key="5">
    <source>
        <dbReference type="Proteomes" id="UP000046680"/>
    </source>
</evidence>
<dbReference type="EMBL" id="CSBK01001263">
    <property type="protein sequence ID" value="COY48633.1"/>
    <property type="molecule type" value="Genomic_DNA"/>
</dbReference>
<dbReference type="AlphaFoldDB" id="A0A654U5Q2"/>
<reference evidence="3" key="2">
    <citation type="submission" date="2015-03" db="EMBL/GenBank/DDBJ databases">
        <authorList>
            <consortium name="Pathogen Informatics"/>
            <person name="Murphy D."/>
        </authorList>
    </citation>
    <scope>NUCLEOTIDE SEQUENCE</scope>
    <source>
        <strain evidence="3">N09902308</strain>
    </source>
</reference>
<name>A0A654U5Q2_MYCTX</name>
<evidence type="ECO:0000313" key="2">
    <source>
        <dbReference type="EMBL" id="CKS81934.1"/>
    </source>
</evidence>
<evidence type="ECO:0000313" key="1">
    <source>
        <dbReference type="EMBL" id="CFS04046.1"/>
    </source>
</evidence>
<dbReference type="EMBL" id="CGCX01001952">
    <property type="protein sequence ID" value="CFS04046.1"/>
    <property type="molecule type" value="Genomic_DNA"/>
</dbReference>
<evidence type="ECO:0000313" key="3">
    <source>
        <dbReference type="EMBL" id="COY48633.1"/>
    </source>
</evidence>
<sequence length="39" mass="4460">MSRIPPSIWMFRPVAVTMMSASISRPDLHRMPFSVKVSI</sequence>
<dbReference type="Proteomes" id="UP000049023">
    <property type="component" value="Unassembled WGS sequence"/>
</dbReference>